<dbReference type="InterPro" id="IPR001296">
    <property type="entry name" value="Glyco_trans_1"/>
</dbReference>
<dbReference type="CDD" id="cd03809">
    <property type="entry name" value="GT4_MtfB-like"/>
    <property type="match status" value="1"/>
</dbReference>
<evidence type="ECO:0000259" key="3">
    <source>
        <dbReference type="Pfam" id="PF13439"/>
    </source>
</evidence>
<feature type="domain" description="Glycosyl transferase family 1" evidence="2">
    <location>
        <begin position="196"/>
        <end position="345"/>
    </location>
</feature>
<accession>A0ABN6MWI2</accession>
<evidence type="ECO:0000259" key="2">
    <source>
        <dbReference type="Pfam" id="PF00534"/>
    </source>
</evidence>
<dbReference type="GO" id="GO:0016740">
    <property type="term" value="F:transferase activity"/>
    <property type="evidence" value="ECO:0007669"/>
    <property type="project" value="UniProtKB-KW"/>
</dbReference>
<dbReference type="Pfam" id="PF13439">
    <property type="entry name" value="Glyco_transf_4"/>
    <property type="match status" value="1"/>
</dbReference>
<dbReference type="Gene3D" id="3.40.50.2000">
    <property type="entry name" value="Glycogen Phosphorylase B"/>
    <property type="match status" value="2"/>
</dbReference>
<dbReference type="PANTHER" id="PTHR46401:SF2">
    <property type="entry name" value="GLYCOSYLTRANSFERASE WBBK-RELATED"/>
    <property type="match status" value="1"/>
</dbReference>
<name>A0ABN6MWI2_9BACT</name>
<sequence length="371" mass="41053">MRLGFDAKRAFHNATGLGNYSRDVLRILQARRPEYTYLAYTPRPPHRDAGGAAAIARGPDGIVGRIAPSLWRQTGMVRDLVRDRIDLFHGLSNELPTGIERTGIATVVTIHDVIFERHPELYATVDRSIYRVKFRSAARRARLVIAASDETRRDLVERYGIDPAKIRIVYQVCHPAFRGPRDPAAEAALRARLELPETFVLQVGTIERRKNLLLTARAVAGLDGVHLVAVGRPTAYAREVEAFARESGLRGRLRLLRGLTMTEIATLYRLATVATYPSIVEGFGIPVLEAMTSGTPSVTTRGGVFPEVGGDAAVYVNPADPDELRAVLARLLSDPAERARRREAGLARAERFRDDVIADDLFRVYAEALGR</sequence>
<dbReference type="PANTHER" id="PTHR46401">
    <property type="entry name" value="GLYCOSYLTRANSFERASE WBBK-RELATED"/>
    <property type="match status" value="1"/>
</dbReference>
<keyword evidence="1 4" id="KW-0808">Transferase</keyword>
<proteinExistence type="predicted"/>
<evidence type="ECO:0000313" key="5">
    <source>
        <dbReference type="Proteomes" id="UP001162891"/>
    </source>
</evidence>
<dbReference type="InterPro" id="IPR028098">
    <property type="entry name" value="Glyco_trans_4-like_N"/>
</dbReference>
<keyword evidence="5" id="KW-1185">Reference proteome</keyword>
<dbReference type="Proteomes" id="UP001162891">
    <property type="component" value="Chromosome"/>
</dbReference>
<reference evidence="5" key="1">
    <citation type="journal article" date="2022" name="Int. J. Syst. Evol. Microbiol.">
        <title>Anaeromyxobacter oryzae sp. nov., Anaeromyxobacter diazotrophicus sp. nov. and Anaeromyxobacter paludicola sp. nov., isolated from paddy soils.</title>
        <authorList>
            <person name="Itoh H."/>
            <person name="Xu Z."/>
            <person name="Mise K."/>
            <person name="Masuda Y."/>
            <person name="Ushijima N."/>
            <person name="Hayakawa C."/>
            <person name="Shiratori Y."/>
            <person name="Senoo K."/>
        </authorList>
    </citation>
    <scope>NUCLEOTIDE SEQUENCE [LARGE SCALE GENOMIC DNA]</scope>
    <source>
        <strain evidence="5">Red232</strain>
    </source>
</reference>
<dbReference type="RefSeq" id="WP_248352395.1">
    <property type="nucleotide sequence ID" value="NZ_AP025591.1"/>
</dbReference>
<protein>
    <submittedName>
        <fullName evidence="4">Glycosyl transferase family 1</fullName>
    </submittedName>
</protein>
<evidence type="ECO:0000256" key="1">
    <source>
        <dbReference type="ARBA" id="ARBA00022679"/>
    </source>
</evidence>
<feature type="domain" description="Glycosyltransferase subfamily 4-like N-terminal" evidence="3">
    <location>
        <begin position="16"/>
        <end position="170"/>
    </location>
</feature>
<organism evidence="4 5">
    <name type="scientific">Anaeromyxobacter oryzae</name>
    <dbReference type="NCBI Taxonomy" id="2918170"/>
    <lineage>
        <taxon>Bacteria</taxon>
        <taxon>Pseudomonadati</taxon>
        <taxon>Myxococcota</taxon>
        <taxon>Myxococcia</taxon>
        <taxon>Myxococcales</taxon>
        <taxon>Cystobacterineae</taxon>
        <taxon>Anaeromyxobacteraceae</taxon>
        <taxon>Anaeromyxobacter</taxon>
    </lineage>
</organism>
<dbReference type="SUPFAM" id="SSF53756">
    <property type="entry name" value="UDP-Glycosyltransferase/glycogen phosphorylase"/>
    <property type="match status" value="1"/>
</dbReference>
<evidence type="ECO:0000313" key="4">
    <source>
        <dbReference type="EMBL" id="BDG04020.1"/>
    </source>
</evidence>
<gene>
    <name evidence="4" type="ORF">AMOR_30160</name>
</gene>
<dbReference type="EMBL" id="AP025591">
    <property type="protein sequence ID" value="BDG04020.1"/>
    <property type="molecule type" value="Genomic_DNA"/>
</dbReference>
<dbReference type="Pfam" id="PF00534">
    <property type="entry name" value="Glycos_transf_1"/>
    <property type="match status" value="1"/>
</dbReference>